<organism evidence="5 6">
    <name type="scientific">Aspergillus calidoustus</name>
    <dbReference type="NCBI Taxonomy" id="454130"/>
    <lineage>
        <taxon>Eukaryota</taxon>
        <taxon>Fungi</taxon>
        <taxon>Dikarya</taxon>
        <taxon>Ascomycota</taxon>
        <taxon>Pezizomycotina</taxon>
        <taxon>Eurotiomycetes</taxon>
        <taxon>Eurotiomycetidae</taxon>
        <taxon>Eurotiales</taxon>
        <taxon>Aspergillaceae</taxon>
        <taxon>Aspergillus</taxon>
        <taxon>Aspergillus subgen. Nidulantes</taxon>
    </lineage>
</organism>
<evidence type="ECO:0000313" key="6">
    <source>
        <dbReference type="Proteomes" id="UP000054771"/>
    </source>
</evidence>
<sequence length="287" mass="31758">MASTLRAPRIIQRLATSASRPSPQTGILVRNSRAFASASPSHCICIRCQLRLARISTSTRTSILTRHAQHRTFTTSPTLTNQEPSSGTETETLQIPNPPNTTNNYTIFPQTLPSGPPPSAPFTIDLPTLKREFLSLQNTLHPDKYPPGPLKSQAERLSARINDAYRTLADPLLRAQYILKEFHGIDVLAEDGAGQHPLDPELLMEVMDVQEAIEEVGEGEEAIKAIEGMKRENEERVEECVGRMAEAFDNGDVQGAVEECVRLKFWVSVGEGLREWEPGMGGIRLIH</sequence>
<accession>A0A0U5H372</accession>
<dbReference type="PANTHER" id="PTHR14021:SF15">
    <property type="entry name" value="IRON-SULFUR CLUSTER CO-CHAPERONE PROTEIN HSCB"/>
    <property type="match status" value="1"/>
</dbReference>
<dbReference type="GO" id="GO:0005739">
    <property type="term" value="C:mitochondrion"/>
    <property type="evidence" value="ECO:0007669"/>
    <property type="project" value="TreeGrafter"/>
</dbReference>
<evidence type="ECO:0000259" key="4">
    <source>
        <dbReference type="Pfam" id="PF07743"/>
    </source>
</evidence>
<evidence type="ECO:0000256" key="1">
    <source>
        <dbReference type="ARBA" id="ARBA00010476"/>
    </source>
</evidence>
<dbReference type="GO" id="GO:0001671">
    <property type="term" value="F:ATPase activator activity"/>
    <property type="evidence" value="ECO:0007669"/>
    <property type="project" value="InterPro"/>
</dbReference>
<dbReference type="NCBIfam" id="TIGR00714">
    <property type="entry name" value="hscB"/>
    <property type="match status" value="1"/>
</dbReference>
<dbReference type="SUPFAM" id="SSF47144">
    <property type="entry name" value="HSC20 (HSCB), C-terminal oligomerisation domain"/>
    <property type="match status" value="1"/>
</dbReference>
<comment type="similarity">
    <text evidence="1">Belongs to the HscB family.</text>
</comment>
<dbReference type="STRING" id="454130.A0A0U5H372"/>
<dbReference type="Proteomes" id="UP000054771">
    <property type="component" value="Unassembled WGS sequence"/>
</dbReference>
<dbReference type="InterPro" id="IPR036869">
    <property type="entry name" value="J_dom_sf"/>
</dbReference>
<dbReference type="AlphaFoldDB" id="A0A0U5H372"/>
<dbReference type="Pfam" id="PF07743">
    <property type="entry name" value="HSCB_C"/>
    <property type="match status" value="1"/>
</dbReference>
<dbReference type="InterPro" id="IPR001623">
    <property type="entry name" value="DnaJ_domain"/>
</dbReference>
<dbReference type="SUPFAM" id="SSF46565">
    <property type="entry name" value="Chaperone J-domain"/>
    <property type="match status" value="1"/>
</dbReference>
<feature type="domain" description="Co-chaperone HscB C-terminal oligomerisation" evidence="4">
    <location>
        <begin position="199"/>
        <end position="273"/>
    </location>
</feature>
<dbReference type="EMBL" id="CDMC01000011">
    <property type="protein sequence ID" value="CEL08308.1"/>
    <property type="molecule type" value="Genomic_DNA"/>
</dbReference>
<dbReference type="GO" id="GO:0051087">
    <property type="term" value="F:protein-folding chaperone binding"/>
    <property type="evidence" value="ECO:0007669"/>
    <property type="project" value="InterPro"/>
</dbReference>
<dbReference type="Gene3D" id="1.10.287.110">
    <property type="entry name" value="DnaJ domain"/>
    <property type="match status" value="1"/>
</dbReference>
<evidence type="ECO:0000313" key="5">
    <source>
        <dbReference type="EMBL" id="CEL08308.1"/>
    </source>
</evidence>
<dbReference type="InterPro" id="IPR009073">
    <property type="entry name" value="HscB_oligo_C"/>
</dbReference>
<proteinExistence type="inferred from homology"/>
<evidence type="ECO:0000256" key="3">
    <source>
        <dbReference type="SAM" id="MobiDB-lite"/>
    </source>
</evidence>
<dbReference type="Gene3D" id="1.20.1280.20">
    <property type="entry name" value="HscB, C-terminal domain"/>
    <property type="match status" value="1"/>
</dbReference>
<gene>
    <name evidence="5" type="ORF">ASPCAL11459</name>
</gene>
<keyword evidence="6" id="KW-1185">Reference proteome</keyword>
<keyword evidence="2" id="KW-0143">Chaperone</keyword>
<feature type="region of interest" description="Disordered" evidence="3">
    <location>
        <begin position="66"/>
        <end position="103"/>
    </location>
</feature>
<dbReference type="InterPro" id="IPR036386">
    <property type="entry name" value="HscB_C_sf"/>
</dbReference>
<name>A0A0U5H372_ASPCI</name>
<dbReference type="PANTHER" id="PTHR14021">
    <property type="entry name" value="IRON-SULFUR CLUSTER CO-CHAPERONE PROTEIN HSCB"/>
    <property type="match status" value="1"/>
</dbReference>
<dbReference type="GO" id="GO:0044571">
    <property type="term" value="P:[2Fe-2S] cluster assembly"/>
    <property type="evidence" value="ECO:0007669"/>
    <property type="project" value="InterPro"/>
</dbReference>
<dbReference type="InterPro" id="IPR004640">
    <property type="entry name" value="HscB"/>
</dbReference>
<feature type="compositionally biased region" description="Polar residues" evidence="3">
    <location>
        <begin position="71"/>
        <end position="95"/>
    </location>
</feature>
<dbReference type="GO" id="GO:0051259">
    <property type="term" value="P:protein complex oligomerization"/>
    <property type="evidence" value="ECO:0007669"/>
    <property type="project" value="InterPro"/>
</dbReference>
<dbReference type="OrthoDB" id="448954at2759"/>
<dbReference type="CDD" id="cd06257">
    <property type="entry name" value="DnaJ"/>
    <property type="match status" value="1"/>
</dbReference>
<reference evidence="6" key="1">
    <citation type="journal article" date="2016" name="Genome Announc.">
        <title>Draft genome sequences of fungus Aspergillus calidoustus.</title>
        <authorList>
            <person name="Horn F."/>
            <person name="Linde J."/>
            <person name="Mattern D.J."/>
            <person name="Walther G."/>
            <person name="Guthke R."/>
            <person name="Scherlach K."/>
            <person name="Martin K."/>
            <person name="Brakhage A.A."/>
            <person name="Petzke L."/>
            <person name="Valiante V."/>
        </authorList>
    </citation>
    <scope>NUCLEOTIDE SEQUENCE [LARGE SCALE GENOMIC DNA]</scope>
    <source>
        <strain evidence="6">SF006504</strain>
    </source>
</reference>
<evidence type="ECO:0000256" key="2">
    <source>
        <dbReference type="ARBA" id="ARBA00023186"/>
    </source>
</evidence>
<protein>
    <recommendedName>
        <fullName evidence="4">Co-chaperone HscB C-terminal oligomerisation domain-containing protein</fullName>
    </recommendedName>
</protein>
<dbReference type="OMA" id="TVELKYW"/>